<evidence type="ECO:0000313" key="2">
    <source>
        <dbReference type="EMBL" id="MCC2177737.1"/>
    </source>
</evidence>
<keyword evidence="1" id="KW-0472">Membrane</keyword>
<dbReference type="RefSeq" id="WP_227601157.1">
    <property type="nucleotide sequence ID" value="NZ_JAJEPX010000050.1"/>
</dbReference>
<protein>
    <submittedName>
        <fullName evidence="2">Uncharacterized protein</fullName>
    </submittedName>
</protein>
<comment type="caution">
    <text evidence="2">The sequence shown here is derived from an EMBL/GenBank/DDBJ whole genome shotgun (WGS) entry which is preliminary data.</text>
</comment>
<dbReference type="Proteomes" id="UP001298753">
    <property type="component" value="Unassembled WGS sequence"/>
</dbReference>
<gene>
    <name evidence="2" type="ORF">LKD22_11485</name>
</gene>
<proteinExistence type="predicted"/>
<evidence type="ECO:0000313" key="3">
    <source>
        <dbReference type="Proteomes" id="UP001298753"/>
    </source>
</evidence>
<keyword evidence="3" id="KW-1185">Reference proteome</keyword>
<organism evidence="2 3">
    <name type="scientific">Agathobaculum butyriciproducens</name>
    <dbReference type="NCBI Taxonomy" id="1628085"/>
    <lineage>
        <taxon>Bacteria</taxon>
        <taxon>Bacillati</taxon>
        <taxon>Bacillota</taxon>
        <taxon>Clostridia</taxon>
        <taxon>Eubacteriales</taxon>
        <taxon>Butyricicoccaceae</taxon>
        <taxon>Agathobaculum</taxon>
    </lineage>
</organism>
<keyword evidence="1" id="KW-1133">Transmembrane helix</keyword>
<sequence>MFKTKSDELGFLLAYPLQIFVVGLFCRFVFYGCMGARTHIFAEGQQAISEGSAG</sequence>
<accession>A0AAW4W429</accession>
<feature type="transmembrane region" description="Helical" evidence="1">
    <location>
        <begin position="12"/>
        <end position="30"/>
    </location>
</feature>
<dbReference type="GeneID" id="98659133"/>
<name>A0AAW4W429_9FIRM</name>
<dbReference type="EMBL" id="JAJEPX010000050">
    <property type="protein sequence ID" value="MCC2177737.1"/>
    <property type="molecule type" value="Genomic_DNA"/>
</dbReference>
<dbReference type="AlphaFoldDB" id="A0AAW4W429"/>
<keyword evidence="1" id="KW-0812">Transmembrane</keyword>
<evidence type="ECO:0000256" key="1">
    <source>
        <dbReference type="SAM" id="Phobius"/>
    </source>
</evidence>
<reference evidence="2 3" key="1">
    <citation type="submission" date="2021-10" db="EMBL/GenBank/DDBJ databases">
        <title>Anaerobic single-cell dispensing facilitates the cultivation of human gut bacteria.</title>
        <authorList>
            <person name="Afrizal A."/>
        </authorList>
    </citation>
    <scope>NUCLEOTIDE SEQUENCE [LARGE SCALE GENOMIC DNA]</scope>
    <source>
        <strain evidence="2 3">CLA-AA-H270</strain>
    </source>
</reference>